<evidence type="ECO:0000313" key="3">
    <source>
        <dbReference type="EMBL" id="KAF2447893.1"/>
    </source>
</evidence>
<dbReference type="EMBL" id="MU001496">
    <property type="protein sequence ID" value="KAF2447893.1"/>
    <property type="molecule type" value="Genomic_DNA"/>
</dbReference>
<evidence type="ECO:0000256" key="1">
    <source>
        <dbReference type="SAM" id="MobiDB-lite"/>
    </source>
</evidence>
<dbReference type="PANTHER" id="PTHR11183">
    <property type="entry name" value="GLYCOGENIN SUBFAMILY MEMBER"/>
    <property type="match status" value="1"/>
</dbReference>
<reference evidence="3" key="1">
    <citation type="journal article" date="2020" name="Stud. Mycol.">
        <title>101 Dothideomycetes genomes: a test case for predicting lifestyles and emergence of pathogens.</title>
        <authorList>
            <person name="Haridas S."/>
            <person name="Albert R."/>
            <person name="Binder M."/>
            <person name="Bloem J."/>
            <person name="Labutti K."/>
            <person name="Salamov A."/>
            <person name="Andreopoulos B."/>
            <person name="Baker S."/>
            <person name="Barry K."/>
            <person name="Bills G."/>
            <person name="Bluhm B."/>
            <person name="Cannon C."/>
            <person name="Castanera R."/>
            <person name="Culley D."/>
            <person name="Daum C."/>
            <person name="Ezra D."/>
            <person name="Gonzalez J."/>
            <person name="Henrissat B."/>
            <person name="Kuo A."/>
            <person name="Liang C."/>
            <person name="Lipzen A."/>
            <person name="Lutzoni F."/>
            <person name="Magnuson J."/>
            <person name="Mondo S."/>
            <person name="Nolan M."/>
            <person name="Ohm R."/>
            <person name="Pangilinan J."/>
            <person name="Park H.-J."/>
            <person name="Ramirez L."/>
            <person name="Alfaro M."/>
            <person name="Sun H."/>
            <person name="Tritt A."/>
            <person name="Yoshinaga Y."/>
            <person name="Zwiers L.-H."/>
            <person name="Turgeon B."/>
            <person name="Goodwin S."/>
            <person name="Spatafora J."/>
            <person name="Crous P."/>
            <person name="Grigoriev I."/>
        </authorList>
    </citation>
    <scope>NUCLEOTIDE SEQUENCE</scope>
    <source>
        <strain evidence="3">CBS 690.94</strain>
    </source>
</reference>
<dbReference type="InterPro" id="IPR050587">
    <property type="entry name" value="GNT1/Glycosyltrans_8"/>
</dbReference>
<comment type="caution">
    <text evidence="3">The sequence shown here is derived from an EMBL/GenBank/DDBJ whole genome shotgun (WGS) entry which is preliminary data.</text>
</comment>
<feature type="region of interest" description="Disordered" evidence="1">
    <location>
        <begin position="208"/>
        <end position="229"/>
    </location>
</feature>
<dbReference type="SUPFAM" id="SSF53448">
    <property type="entry name" value="Nucleotide-diphospho-sugar transferases"/>
    <property type="match status" value="1"/>
</dbReference>
<evidence type="ECO:0000313" key="4">
    <source>
        <dbReference type="Proteomes" id="UP000799764"/>
    </source>
</evidence>
<feature type="compositionally biased region" description="Pro residues" evidence="1">
    <location>
        <begin position="218"/>
        <end position="229"/>
    </location>
</feature>
<protein>
    <submittedName>
        <fullName evidence="3">Glycosyltransferase family 8 protein</fullName>
    </submittedName>
</protein>
<evidence type="ECO:0000256" key="2">
    <source>
        <dbReference type="SAM" id="SignalP"/>
    </source>
</evidence>
<name>A0A9P4UFV3_9PLEO</name>
<dbReference type="InterPro" id="IPR029044">
    <property type="entry name" value="Nucleotide-diphossugar_trans"/>
</dbReference>
<keyword evidence="2" id="KW-0732">Signal</keyword>
<dbReference type="OrthoDB" id="2014201at2759"/>
<accession>A0A9P4UFV3</accession>
<gene>
    <name evidence="3" type="ORF">P171DRAFT_234023</name>
</gene>
<dbReference type="Proteomes" id="UP000799764">
    <property type="component" value="Unassembled WGS sequence"/>
</dbReference>
<sequence>MIAFSERRRFTAAVFAFVTTILLFLALHQTHTTEAIRVHIGIGQDRFRGPIIPSNDIYRTGSGFANGSAPVLATGKERFAYVTFLSGTLDAPDDLDEDNYFVATRILVWQLLHKPETRTNGIDVVVMVTPSVSASRRARLAKDGAIIRPVDFLHVDNDDWIHAARPRGADVVTKLRAWEMTQYSRILMLDGATMLRLPLDGVFDDKAAKTRSTKRLPNPKPRPAEAPLPPTYLLASLSETADSAHDVPPKDGADLKKPATMNAAFMLLTPSLPVFDYYRSLLNITNAFDPLYPAQNLLNHAHRRDGPMPWSEVDYKWNMRCPTENDFEKGLVSMHEKWWTQPDLDGNQKVKDWLRAQRWEMKGWLDAWDLRHA</sequence>
<dbReference type="Gene3D" id="3.90.550.10">
    <property type="entry name" value="Spore Coat Polysaccharide Biosynthesis Protein SpsA, Chain A"/>
    <property type="match status" value="1"/>
</dbReference>
<organism evidence="3 4">
    <name type="scientific">Karstenula rhodostoma CBS 690.94</name>
    <dbReference type="NCBI Taxonomy" id="1392251"/>
    <lineage>
        <taxon>Eukaryota</taxon>
        <taxon>Fungi</taxon>
        <taxon>Dikarya</taxon>
        <taxon>Ascomycota</taxon>
        <taxon>Pezizomycotina</taxon>
        <taxon>Dothideomycetes</taxon>
        <taxon>Pleosporomycetidae</taxon>
        <taxon>Pleosporales</taxon>
        <taxon>Massarineae</taxon>
        <taxon>Didymosphaeriaceae</taxon>
        <taxon>Karstenula</taxon>
    </lineage>
</organism>
<feature type="chain" id="PRO_5040273518" evidence="2">
    <location>
        <begin position="36"/>
        <end position="373"/>
    </location>
</feature>
<keyword evidence="4" id="KW-1185">Reference proteome</keyword>
<dbReference type="AlphaFoldDB" id="A0A9P4UFV3"/>
<proteinExistence type="predicted"/>
<feature type="signal peptide" evidence="2">
    <location>
        <begin position="1"/>
        <end position="35"/>
    </location>
</feature>